<dbReference type="Proteomes" id="UP000481643">
    <property type="component" value="Unassembled WGS sequence"/>
</dbReference>
<dbReference type="InterPro" id="IPR005119">
    <property type="entry name" value="LysR_subst-bd"/>
</dbReference>
<feature type="domain" description="HTH lysR-type" evidence="5">
    <location>
        <begin position="1"/>
        <end position="58"/>
    </location>
</feature>
<dbReference type="SUPFAM" id="SSF46785">
    <property type="entry name" value="Winged helix' DNA-binding domain"/>
    <property type="match status" value="1"/>
</dbReference>
<dbReference type="InterPro" id="IPR036388">
    <property type="entry name" value="WH-like_DNA-bd_sf"/>
</dbReference>
<accession>A0A6L3Y2X4</accession>
<dbReference type="Pfam" id="PF03466">
    <property type="entry name" value="LysR_substrate"/>
    <property type="match status" value="1"/>
</dbReference>
<dbReference type="PROSITE" id="PS50931">
    <property type="entry name" value="HTH_LYSR"/>
    <property type="match status" value="1"/>
</dbReference>
<dbReference type="InterPro" id="IPR037424">
    <property type="entry name" value="NocR_PBP2"/>
</dbReference>
<dbReference type="EMBL" id="WBVX01000062">
    <property type="protein sequence ID" value="KAB2674730.1"/>
    <property type="molecule type" value="Genomic_DNA"/>
</dbReference>
<evidence type="ECO:0000256" key="1">
    <source>
        <dbReference type="ARBA" id="ARBA00009437"/>
    </source>
</evidence>
<evidence type="ECO:0000313" key="6">
    <source>
        <dbReference type="EMBL" id="KAB2674730.1"/>
    </source>
</evidence>
<dbReference type="InterPro" id="IPR000847">
    <property type="entry name" value="LysR_HTH_N"/>
</dbReference>
<comment type="caution">
    <text evidence="6">The sequence shown here is derived from an EMBL/GenBank/DDBJ whole genome shotgun (WGS) entry which is preliminary data.</text>
</comment>
<comment type="similarity">
    <text evidence="1">Belongs to the LysR transcriptional regulatory family.</text>
</comment>
<dbReference type="Gene3D" id="3.40.190.290">
    <property type="match status" value="1"/>
</dbReference>
<reference evidence="6 7" key="1">
    <citation type="submission" date="2019-09" db="EMBL/GenBank/DDBJ databases">
        <title>Taxonomic organization of the family Brucellaceae based on a phylogenomic approach.</title>
        <authorList>
            <person name="Leclercq S."/>
            <person name="Cloeckaert A."/>
            <person name="Zygmunt M.S."/>
        </authorList>
    </citation>
    <scope>NUCLEOTIDE SEQUENCE [LARGE SCALE GENOMIC DNA]</scope>
    <source>
        <strain evidence="6 7">WS1830</strain>
    </source>
</reference>
<evidence type="ECO:0000313" key="7">
    <source>
        <dbReference type="Proteomes" id="UP000481643"/>
    </source>
</evidence>
<dbReference type="AlphaFoldDB" id="A0A6L3Y2X4"/>
<protein>
    <submittedName>
        <fullName evidence="6">LysR family transcriptional regulator</fullName>
    </submittedName>
</protein>
<evidence type="ECO:0000259" key="5">
    <source>
        <dbReference type="PROSITE" id="PS50931"/>
    </source>
</evidence>
<keyword evidence="3" id="KW-0238">DNA-binding</keyword>
<dbReference type="Gene3D" id="1.10.10.10">
    <property type="entry name" value="Winged helix-like DNA-binding domain superfamily/Winged helix DNA-binding domain"/>
    <property type="match status" value="1"/>
</dbReference>
<name>A0A6L3Y2X4_9HYPH</name>
<dbReference type="PANTHER" id="PTHR30427">
    <property type="entry name" value="TRANSCRIPTIONAL ACTIVATOR PROTEIN LYSR"/>
    <property type="match status" value="1"/>
</dbReference>
<sequence>MNLKQLEAFRAVMIAGSMVGGARLLRISQPAVSQMIRLFEKQAGIQLFRRHNGKISATPEADILFAETERVYSGVKMLERLTEGLRHNTYGTLRIAGFPAISRQVLPRIISQYCRERPEVNVTLDSIQSRNIADLIARREVDLALSVLPSDRDEVEGRIVGTLRAVCILPHTHRLRDRDVIHAKDLEGEAFISLGGTDPSRMMIDEVFETLGVNRRLHVQTTQSDIACGFVAEGTGISIIDELTMSWYGAERIIARPFEPGVSFRVWLLQLRTSRQSRLVKSFSELLRDQIPGFLG</sequence>
<dbReference type="GO" id="GO:0003700">
    <property type="term" value="F:DNA-binding transcription factor activity"/>
    <property type="evidence" value="ECO:0007669"/>
    <property type="project" value="InterPro"/>
</dbReference>
<evidence type="ECO:0000256" key="3">
    <source>
        <dbReference type="ARBA" id="ARBA00023125"/>
    </source>
</evidence>
<keyword evidence="4" id="KW-0804">Transcription</keyword>
<dbReference type="SUPFAM" id="SSF53850">
    <property type="entry name" value="Periplasmic binding protein-like II"/>
    <property type="match status" value="1"/>
</dbReference>
<dbReference type="CDD" id="cd08415">
    <property type="entry name" value="PBP2_LysR_opines_like"/>
    <property type="match status" value="1"/>
</dbReference>
<organism evidence="6 7">
    <name type="scientific">Brucella tritici</name>
    <dbReference type="NCBI Taxonomy" id="94626"/>
    <lineage>
        <taxon>Bacteria</taxon>
        <taxon>Pseudomonadati</taxon>
        <taxon>Pseudomonadota</taxon>
        <taxon>Alphaproteobacteria</taxon>
        <taxon>Hyphomicrobiales</taxon>
        <taxon>Brucellaceae</taxon>
        <taxon>Brucella/Ochrobactrum group</taxon>
        <taxon>Brucella</taxon>
    </lineage>
</organism>
<gene>
    <name evidence="6" type="ORF">F9L08_28280</name>
</gene>
<proteinExistence type="inferred from homology"/>
<evidence type="ECO:0000256" key="4">
    <source>
        <dbReference type="ARBA" id="ARBA00023163"/>
    </source>
</evidence>
<dbReference type="GO" id="GO:0043565">
    <property type="term" value="F:sequence-specific DNA binding"/>
    <property type="evidence" value="ECO:0007669"/>
    <property type="project" value="TreeGrafter"/>
</dbReference>
<keyword evidence="2" id="KW-0805">Transcription regulation</keyword>
<dbReference type="InterPro" id="IPR036390">
    <property type="entry name" value="WH_DNA-bd_sf"/>
</dbReference>
<evidence type="ECO:0000256" key="2">
    <source>
        <dbReference type="ARBA" id="ARBA00023015"/>
    </source>
</evidence>
<dbReference type="PANTHER" id="PTHR30427:SF1">
    <property type="entry name" value="TRANSCRIPTIONAL ACTIVATOR PROTEIN LYSR"/>
    <property type="match status" value="1"/>
</dbReference>
<dbReference type="RefSeq" id="WP_151654458.1">
    <property type="nucleotide sequence ID" value="NZ_WBVX01000062.1"/>
</dbReference>
<dbReference type="GO" id="GO:0010628">
    <property type="term" value="P:positive regulation of gene expression"/>
    <property type="evidence" value="ECO:0007669"/>
    <property type="project" value="TreeGrafter"/>
</dbReference>
<dbReference type="Pfam" id="PF00126">
    <property type="entry name" value="HTH_1"/>
    <property type="match status" value="1"/>
</dbReference>